<evidence type="ECO:0000256" key="8">
    <source>
        <dbReference type="ARBA" id="ARBA00022946"/>
    </source>
</evidence>
<keyword evidence="8 14" id="KW-0809">Transit peptide</keyword>
<dbReference type="GO" id="GO:0005744">
    <property type="term" value="C:TIM23 mitochondrial import inner membrane translocase complex"/>
    <property type="evidence" value="ECO:0007669"/>
    <property type="project" value="UniProtKB-UniRule"/>
</dbReference>
<dbReference type="GO" id="GO:0015031">
    <property type="term" value="P:protein transport"/>
    <property type="evidence" value="ECO:0007669"/>
    <property type="project" value="UniProtKB-KW"/>
</dbReference>
<evidence type="ECO:0000313" key="18">
    <source>
        <dbReference type="Proteomes" id="UP000698800"/>
    </source>
</evidence>
<dbReference type="InterPro" id="IPR004274">
    <property type="entry name" value="FCP1_dom"/>
</dbReference>
<dbReference type="Proteomes" id="UP000698800">
    <property type="component" value="Unassembled WGS sequence"/>
</dbReference>
<comment type="caution">
    <text evidence="17">The sequence shown here is derived from an EMBL/GenBank/DDBJ whole genome shotgun (WGS) entry which is preliminary data.</text>
</comment>
<comment type="subcellular location">
    <subcellularLocation>
        <location evidence="1 14">Mitochondrion inner membrane</location>
        <topology evidence="1 14">Single-pass membrane protein</topology>
    </subcellularLocation>
</comment>
<dbReference type="Pfam" id="PF03031">
    <property type="entry name" value="NIF"/>
    <property type="match status" value="1"/>
</dbReference>
<comment type="similarity">
    <text evidence="2 14">Belongs to the TIM50 family.</text>
</comment>
<dbReference type="InterPro" id="IPR036412">
    <property type="entry name" value="HAD-like_sf"/>
</dbReference>
<dbReference type="SUPFAM" id="SSF56784">
    <property type="entry name" value="HAD-like"/>
    <property type="match status" value="1"/>
</dbReference>
<dbReference type="PROSITE" id="PS50969">
    <property type="entry name" value="FCP1"/>
    <property type="match status" value="1"/>
</dbReference>
<evidence type="ECO:0000256" key="13">
    <source>
        <dbReference type="ARBA" id="ARBA00059797"/>
    </source>
</evidence>
<keyword evidence="4 14" id="KW-0813">Transport</keyword>
<evidence type="ECO:0000256" key="14">
    <source>
        <dbReference type="RuleBase" id="RU365079"/>
    </source>
</evidence>
<feature type="domain" description="FCP1 homology" evidence="16">
    <location>
        <begin position="281"/>
        <end position="424"/>
    </location>
</feature>
<dbReference type="SMART" id="SM00577">
    <property type="entry name" value="CPDc"/>
    <property type="match status" value="1"/>
</dbReference>
<comment type="function">
    <text evidence="13">Essential component of the TIM23 complex, a complex that mediates the translocation of transit peptide-containing proteins across the mitochondrial inner membrane. Required to direct preproteins in transit and direct them to the channel protein TIM23, and possibly facilitates transfer of the translocating proteins from the TOM complex to the TIM23 complex.</text>
</comment>
<name>A0A9P8HUL6_9PEZI</name>
<proteinExistence type="inferred from homology"/>
<dbReference type="CDD" id="cd07521">
    <property type="entry name" value="HAD_FCP1-like"/>
    <property type="match status" value="1"/>
</dbReference>
<reference evidence="17" key="1">
    <citation type="submission" date="2021-03" db="EMBL/GenBank/DDBJ databases">
        <title>Comparative genomics and phylogenomic investigation of the class Geoglossomycetes provide insights into ecological specialization and systematics.</title>
        <authorList>
            <person name="Melie T."/>
            <person name="Pirro S."/>
            <person name="Miller A.N."/>
            <person name="Quandt A."/>
        </authorList>
    </citation>
    <scope>NUCLEOTIDE SEQUENCE</scope>
    <source>
        <strain evidence="17">GBOQ0MN5Z8</strain>
    </source>
</reference>
<keyword evidence="10 14" id="KW-0811">Translocation</keyword>
<keyword evidence="12" id="KW-0472">Membrane</keyword>
<comment type="subunit">
    <text evidence="14">Component of the TIM23 complex.</text>
</comment>
<dbReference type="EMBL" id="JAGHQL010000269">
    <property type="protein sequence ID" value="KAH0534129.1"/>
    <property type="molecule type" value="Genomic_DNA"/>
</dbReference>
<evidence type="ECO:0000313" key="17">
    <source>
        <dbReference type="EMBL" id="KAH0534129.1"/>
    </source>
</evidence>
<evidence type="ECO:0000256" key="6">
    <source>
        <dbReference type="ARBA" id="ARBA00022792"/>
    </source>
</evidence>
<evidence type="ECO:0000256" key="12">
    <source>
        <dbReference type="ARBA" id="ARBA00023136"/>
    </source>
</evidence>
<dbReference type="Gene3D" id="3.40.50.1000">
    <property type="entry name" value="HAD superfamily/HAD-like"/>
    <property type="match status" value="1"/>
</dbReference>
<organism evidence="17 18">
    <name type="scientific">Glutinoglossum americanum</name>
    <dbReference type="NCBI Taxonomy" id="1670608"/>
    <lineage>
        <taxon>Eukaryota</taxon>
        <taxon>Fungi</taxon>
        <taxon>Dikarya</taxon>
        <taxon>Ascomycota</taxon>
        <taxon>Pezizomycotina</taxon>
        <taxon>Geoglossomycetes</taxon>
        <taxon>Geoglossales</taxon>
        <taxon>Geoglossaceae</taxon>
        <taxon>Glutinoglossum</taxon>
    </lineage>
</organism>
<evidence type="ECO:0000256" key="15">
    <source>
        <dbReference type="SAM" id="MobiDB-lite"/>
    </source>
</evidence>
<accession>A0A9P8HUL6</accession>
<dbReference type="AlphaFoldDB" id="A0A9P8HUL6"/>
<gene>
    <name evidence="17" type="primary">TIM50</name>
    <name evidence="17" type="ORF">FGG08_007271</name>
</gene>
<dbReference type="InterPro" id="IPR023214">
    <property type="entry name" value="HAD_sf"/>
</dbReference>
<keyword evidence="11 14" id="KW-0496">Mitochondrion</keyword>
<evidence type="ECO:0000256" key="9">
    <source>
        <dbReference type="ARBA" id="ARBA00022989"/>
    </source>
</evidence>
<feature type="compositionally biased region" description="Low complexity" evidence="15">
    <location>
        <begin position="162"/>
        <end position="180"/>
    </location>
</feature>
<sequence length="571" mass="63720">MKFRTIQSQLQISIKRKNPGLNSCRAVSELESQTMLSRVAARAFKSYSAPPTLQHVSSIVPRIAASQCVRGFAKDNANRPGQRRPIDYNTLPGASQRPMTGRRTVGARGVDSGTSPKGTNGDRPEELDEQDGTQAPPPATPGETQQLPDLTKGIPSTLDYETTGSTSSSKSSTTSDLSITGASGGKGGSDLPKSAYISSVERRRNRVANFMYAGFVFFSVAGAIYLGRDWETAEEEQSHPDTPSGWGLGLFYNRAKARLHESLDYYNEPAFPKLLPDPDPAWERPYTLVLSLENLLLHSEWTREHGWRMAKRPGVDYFLRYLSQYYELVIFTSTPMMIADPVIRKLDPYRIVMWPLFREATRYKDGEYIKDLSYLNRDLSKVILLDTNPTHAKYQPENAVIIPKFTGSPNDKELVSLIPFLEYIATMGISDVRTVLNSFEGSHIPTEFARREAIARAQFQKQLAEERAKRPKRSGMGMLGNALGIKPMGSVMVSGDGTLEQSAAEAFEQGKMMQDIVRERGQRQYEILEKEIRENGEKWLKEMAAEEEKAKEEQMKGMTKSLAGVFGGSAK</sequence>
<evidence type="ECO:0000256" key="3">
    <source>
        <dbReference type="ARBA" id="ARBA00020799"/>
    </source>
</evidence>
<evidence type="ECO:0000256" key="10">
    <source>
        <dbReference type="ARBA" id="ARBA00023010"/>
    </source>
</evidence>
<keyword evidence="5" id="KW-0812">Transmembrane</keyword>
<dbReference type="OrthoDB" id="287041at2759"/>
<evidence type="ECO:0000256" key="4">
    <source>
        <dbReference type="ARBA" id="ARBA00022448"/>
    </source>
</evidence>
<evidence type="ECO:0000256" key="5">
    <source>
        <dbReference type="ARBA" id="ARBA00022692"/>
    </source>
</evidence>
<evidence type="ECO:0000259" key="16">
    <source>
        <dbReference type="PROSITE" id="PS50969"/>
    </source>
</evidence>
<evidence type="ECO:0000256" key="1">
    <source>
        <dbReference type="ARBA" id="ARBA00004434"/>
    </source>
</evidence>
<keyword evidence="9" id="KW-1133">Transmembrane helix</keyword>
<protein>
    <recommendedName>
        <fullName evidence="3 14">Mitochondrial import inner membrane translocase subunit TIM50</fullName>
    </recommendedName>
</protein>
<keyword evidence="18" id="KW-1185">Reference proteome</keyword>
<dbReference type="PANTHER" id="PTHR12210">
    <property type="entry name" value="DULLARD PROTEIN PHOSPHATASE"/>
    <property type="match status" value="1"/>
</dbReference>
<dbReference type="InterPro" id="IPR050365">
    <property type="entry name" value="TIM50"/>
</dbReference>
<keyword evidence="6" id="KW-0999">Mitochondrion inner membrane</keyword>
<evidence type="ECO:0000256" key="2">
    <source>
        <dbReference type="ARBA" id="ARBA00006344"/>
    </source>
</evidence>
<feature type="region of interest" description="Disordered" evidence="15">
    <location>
        <begin position="74"/>
        <end position="192"/>
    </location>
</feature>
<keyword evidence="7 14" id="KW-0653">Protein transport</keyword>
<dbReference type="FunFam" id="3.40.50.1000:FF:000019">
    <property type="entry name" value="Mitochondrial import inner membrane translocase subunit TIM50"/>
    <property type="match status" value="1"/>
</dbReference>
<evidence type="ECO:0000256" key="7">
    <source>
        <dbReference type="ARBA" id="ARBA00022927"/>
    </source>
</evidence>
<evidence type="ECO:0000256" key="11">
    <source>
        <dbReference type="ARBA" id="ARBA00023128"/>
    </source>
</evidence>